<dbReference type="InterPro" id="IPR024047">
    <property type="entry name" value="MM3350-like_sf"/>
</dbReference>
<comment type="caution">
    <text evidence="1">The sequence shown here is derived from an EMBL/GenBank/DDBJ whole genome shotgun (WGS) entry which is preliminary data.</text>
</comment>
<dbReference type="AlphaFoldDB" id="A0A1G2E3J4"/>
<sequence length="117" mass="13821">MKLKVTPRDQRRKKEKIVSISDDTSLHDLAEKIVGEYKIDFGHCFGFFRDVKSDFYLRSKEKYELFTDLIEEGQDLEPTGALSVKRTKVKDVWKNTGDKMLFMFDYGECLEWIVELL</sequence>
<evidence type="ECO:0000313" key="1">
    <source>
        <dbReference type="EMBL" id="OGZ20426.1"/>
    </source>
</evidence>
<dbReference type="SUPFAM" id="SSF159941">
    <property type="entry name" value="MM3350-like"/>
    <property type="match status" value="1"/>
</dbReference>
<organism evidence="1 2">
    <name type="scientific">Candidatus Nealsonbacteria bacterium RIFCSPHIGHO2_01_FULL_43_31</name>
    <dbReference type="NCBI Taxonomy" id="1801665"/>
    <lineage>
        <taxon>Bacteria</taxon>
        <taxon>Candidatus Nealsoniibacteriota</taxon>
    </lineage>
</organism>
<evidence type="ECO:0000313" key="2">
    <source>
        <dbReference type="Proteomes" id="UP000178721"/>
    </source>
</evidence>
<reference evidence="1 2" key="1">
    <citation type="journal article" date="2016" name="Nat. Commun.">
        <title>Thousands of microbial genomes shed light on interconnected biogeochemical processes in an aquifer system.</title>
        <authorList>
            <person name="Anantharaman K."/>
            <person name="Brown C.T."/>
            <person name="Hug L.A."/>
            <person name="Sharon I."/>
            <person name="Castelle C.J."/>
            <person name="Probst A.J."/>
            <person name="Thomas B.C."/>
            <person name="Singh A."/>
            <person name="Wilkins M.J."/>
            <person name="Karaoz U."/>
            <person name="Brodie E.L."/>
            <person name="Williams K.H."/>
            <person name="Hubbard S.S."/>
            <person name="Banfield J.F."/>
        </authorList>
    </citation>
    <scope>NUCLEOTIDE SEQUENCE [LARGE SCALE GENOMIC DNA]</scope>
</reference>
<name>A0A1G2E3J4_9BACT</name>
<gene>
    <name evidence="1" type="ORF">A2654_00020</name>
</gene>
<proteinExistence type="predicted"/>
<dbReference type="Gene3D" id="3.10.290.30">
    <property type="entry name" value="MM3350-like"/>
    <property type="match status" value="1"/>
</dbReference>
<dbReference type="Proteomes" id="UP000178721">
    <property type="component" value="Unassembled WGS sequence"/>
</dbReference>
<accession>A0A1G2E3J4</accession>
<protein>
    <submittedName>
        <fullName evidence="1">Uncharacterized protein</fullName>
    </submittedName>
</protein>
<dbReference type="EMBL" id="MHMA01000013">
    <property type="protein sequence ID" value="OGZ20426.1"/>
    <property type="molecule type" value="Genomic_DNA"/>
</dbReference>